<dbReference type="STRING" id="82374.NZ47_09490"/>
<dbReference type="EMBL" id="JSCE01000183">
    <property type="protein sequence ID" value="KHM51607.1"/>
    <property type="molecule type" value="Genomic_DNA"/>
</dbReference>
<evidence type="ECO:0000313" key="2">
    <source>
        <dbReference type="EMBL" id="KHM51607.1"/>
    </source>
</evidence>
<name>A0A0B2K074_9FIRM</name>
<accession>A0A0B2K074</accession>
<proteinExistence type="predicted"/>
<keyword evidence="3" id="KW-1185">Reference proteome</keyword>
<dbReference type="Proteomes" id="UP000030993">
    <property type="component" value="Unassembled WGS sequence"/>
</dbReference>
<dbReference type="Pfam" id="PF25181">
    <property type="entry name" value="Phage_Bbp19"/>
    <property type="match status" value="1"/>
</dbReference>
<feature type="domain" description="Bbp19-like phage" evidence="1">
    <location>
        <begin position="32"/>
        <end position="93"/>
    </location>
</feature>
<gene>
    <name evidence="2" type="ORF">NZ47_09490</name>
</gene>
<evidence type="ECO:0000313" key="3">
    <source>
        <dbReference type="Proteomes" id="UP000030993"/>
    </source>
</evidence>
<evidence type="ECO:0000259" key="1">
    <source>
        <dbReference type="Pfam" id="PF25181"/>
    </source>
</evidence>
<organism evidence="2 3">
    <name type="scientific">Anaerovibrio lipolyticus</name>
    <dbReference type="NCBI Taxonomy" id="82374"/>
    <lineage>
        <taxon>Bacteria</taxon>
        <taxon>Bacillati</taxon>
        <taxon>Bacillota</taxon>
        <taxon>Negativicutes</taxon>
        <taxon>Selenomonadales</taxon>
        <taxon>Selenomonadaceae</taxon>
        <taxon>Anaerovibrio</taxon>
    </lineage>
</organism>
<protein>
    <recommendedName>
        <fullName evidence="1">Bbp19-like phage domain-containing protein</fullName>
    </recommendedName>
</protein>
<dbReference type="RefSeq" id="WP_039209744.1">
    <property type="nucleotide sequence ID" value="NZ_JSCE01000183.1"/>
</dbReference>
<reference evidence="2 3" key="1">
    <citation type="journal article" date="2013" name="PLoS ONE">
        <title>Identification and characterization of three novel lipases belonging to families II and V from Anaerovibrio lipolyticus 5ST.</title>
        <authorList>
            <person name="Prive F."/>
            <person name="Kaderbhai N.N."/>
            <person name="Girdwood S."/>
            <person name="Worgan H.J."/>
            <person name="Pinloche E."/>
            <person name="Scollan N.D."/>
            <person name="Huws S.A."/>
            <person name="Newbold C.J."/>
        </authorList>
    </citation>
    <scope>NUCLEOTIDE SEQUENCE [LARGE SCALE GENOMIC DNA]</scope>
    <source>
        <strain evidence="2 3">5S</strain>
    </source>
</reference>
<sequence>MELFDYDMDRAEQHARNNQERQRQENLMHDLKNLLNDETFRRFLWYVLSLCKVMDKSMDVNPVIMAFREGQRDIGIHIMQEVMTAAPEAYEIMRAEHTKQAEEEAETLKMMIKEAILHE</sequence>
<comment type="caution">
    <text evidence="2">The sequence shown here is derived from an EMBL/GenBank/DDBJ whole genome shotgun (WGS) entry which is preliminary data.</text>
</comment>
<dbReference type="AlphaFoldDB" id="A0A0B2K074"/>
<dbReference type="InterPro" id="IPR057447">
    <property type="entry name" value="Bbp19-like_phage"/>
</dbReference>